<protein>
    <submittedName>
        <fullName evidence="2">Uncharacterized protein</fullName>
    </submittedName>
</protein>
<feature type="transmembrane region" description="Helical" evidence="1">
    <location>
        <begin position="18"/>
        <end position="41"/>
    </location>
</feature>
<evidence type="ECO:0000256" key="1">
    <source>
        <dbReference type="SAM" id="Phobius"/>
    </source>
</evidence>
<organism evidence="2 3">
    <name type="scientific">Bradyrhizobium niftali</name>
    <dbReference type="NCBI Taxonomy" id="2560055"/>
    <lineage>
        <taxon>Bacteria</taxon>
        <taxon>Pseudomonadati</taxon>
        <taxon>Pseudomonadota</taxon>
        <taxon>Alphaproteobacteria</taxon>
        <taxon>Hyphomicrobiales</taxon>
        <taxon>Nitrobacteraceae</taxon>
        <taxon>Bradyrhizobium</taxon>
    </lineage>
</organism>
<comment type="caution">
    <text evidence="2">The sequence shown here is derived from an EMBL/GenBank/DDBJ whole genome shotgun (WGS) entry which is preliminary data.</text>
</comment>
<keyword evidence="3" id="KW-1185">Reference proteome</keyword>
<gene>
    <name evidence="2" type="ORF">E4K65_08055</name>
</gene>
<keyword evidence="1" id="KW-0812">Transmembrane</keyword>
<reference evidence="2 3" key="1">
    <citation type="submission" date="2019-03" db="EMBL/GenBank/DDBJ databases">
        <title>Bradyrhizobium diversity isolated from nodules of Chamaecrista fasciculata.</title>
        <authorList>
            <person name="Klepa M.S."/>
            <person name="Urquiaga M.O."/>
            <person name="Hungria M."/>
            <person name="Delamuta J.R."/>
        </authorList>
    </citation>
    <scope>NUCLEOTIDE SEQUENCE [LARGE SCALE GENOMIC DNA]</scope>
    <source>
        <strain evidence="2 3">CNPSo 3448</strain>
    </source>
</reference>
<dbReference type="RefSeq" id="WP_135173660.1">
    <property type="nucleotide sequence ID" value="NZ_SPQT01000002.1"/>
</dbReference>
<feature type="transmembrane region" description="Helical" evidence="1">
    <location>
        <begin position="95"/>
        <end position="118"/>
    </location>
</feature>
<dbReference type="OrthoDB" id="8256647at2"/>
<keyword evidence="1" id="KW-0472">Membrane</keyword>
<evidence type="ECO:0000313" key="2">
    <source>
        <dbReference type="EMBL" id="TFV50097.1"/>
    </source>
</evidence>
<dbReference type="EMBL" id="SPQT01000002">
    <property type="protein sequence ID" value="TFV50097.1"/>
    <property type="molecule type" value="Genomic_DNA"/>
</dbReference>
<dbReference type="AlphaFoldDB" id="A0A4Y9M4Y7"/>
<accession>A0A4Y9M4Y7</accession>
<evidence type="ECO:0000313" key="3">
    <source>
        <dbReference type="Proteomes" id="UP000297966"/>
    </source>
</evidence>
<keyword evidence="1" id="KW-1133">Transmembrane helix</keyword>
<feature type="transmembrane region" description="Helical" evidence="1">
    <location>
        <begin position="53"/>
        <end position="74"/>
    </location>
</feature>
<name>A0A4Y9M4Y7_9BRAD</name>
<proteinExistence type="predicted"/>
<dbReference type="Proteomes" id="UP000297966">
    <property type="component" value="Unassembled WGS sequence"/>
</dbReference>
<sequence length="186" mass="20399">MTYAIPNRSDAAHPRARFLAPGIIVLCLACCYFEYFVHYYSTGIRLVERAQNQALILLLFGSGLSASLLVRTYRSPLERMIAQSATISSLSSGRLPVALACLVAALLLLSKTAFLVYAEGSSLYPYWRETVGRHRLLTTSSASVVTVPKHRWTPSLLLSADVMVNTGCIARYFGKAELIVVEPPAD</sequence>